<organism evidence="5 6">
    <name type="scientific">Laceyella putida</name>
    <dbReference type="NCBI Taxonomy" id="110101"/>
    <lineage>
        <taxon>Bacteria</taxon>
        <taxon>Bacillati</taxon>
        <taxon>Bacillota</taxon>
        <taxon>Bacilli</taxon>
        <taxon>Bacillales</taxon>
        <taxon>Thermoactinomycetaceae</taxon>
        <taxon>Laceyella</taxon>
    </lineage>
</organism>
<dbReference type="PANTHER" id="PTHR45674:SF4">
    <property type="entry name" value="DNA LIGASE 1"/>
    <property type="match status" value="1"/>
</dbReference>
<comment type="similarity">
    <text evidence="1">Belongs to the ATP-dependent DNA ligase family.</text>
</comment>
<dbReference type="Gene3D" id="2.40.50.140">
    <property type="entry name" value="Nucleic acid-binding proteins"/>
    <property type="match status" value="1"/>
</dbReference>
<dbReference type="RefSeq" id="WP_379863693.1">
    <property type="nucleotide sequence ID" value="NZ_JBHTBW010000011.1"/>
</dbReference>
<dbReference type="SUPFAM" id="SSF50249">
    <property type="entry name" value="Nucleic acid-binding proteins"/>
    <property type="match status" value="1"/>
</dbReference>
<evidence type="ECO:0000256" key="2">
    <source>
        <dbReference type="ARBA" id="ARBA00022598"/>
    </source>
</evidence>
<keyword evidence="2 5" id="KW-0436">Ligase</keyword>
<evidence type="ECO:0000313" key="6">
    <source>
        <dbReference type="Proteomes" id="UP001596500"/>
    </source>
</evidence>
<dbReference type="Proteomes" id="UP001596500">
    <property type="component" value="Unassembled WGS sequence"/>
</dbReference>
<dbReference type="InterPro" id="IPR050191">
    <property type="entry name" value="ATP-dep_DNA_ligase"/>
</dbReference>
<proteinExistence type="inferred from homology"/>
<dbReference type="PANTHER" id="PTHR45674">
    <property type="entry name" value="DNA LIGASE 1/3 FAMILY MEMBER"/>
    <property type="match status" value="1"/>
</dbReference>
<evidence type="ECO:0000259" key="4">
    <source>
        <dbReference type="PROSITE" id="PS50160"/>
    </source>
</evidence>
<dbReference type="Gene3D" id="3.30.470.30">
    <property type="entry name" value="DNA ligase/mRNA capping enzyme"/>
    <property type="match status" value="1"/>
</dbReference>
<keyword evidence="6" id="KW-1185">Reference proteome</keyword>
<accession>A0ABW2RHE9</accession>
<evidence type="ECO:0000313" key="5">
    <source>
        <dbReference type="EMBL" id="MFC7440434.1"/>
    </source>
</evidence>
<dbReference type="CDD" id="cd07906">
    <property type="entry name" value="Adenylation_DNA_ligase_LigD_LigC"/>
    <property type="match status" value="1"/>
</dbReference>
<dbReference type="InterPro" id="IPR012310">
    <property type="entry name" value="DNA_ligase_ATP-dep_cent"/>
</dbReference>
<dbReference type="SUPFAM" id="SSF56091">
    <property type="entry name" value="DNA ligase/mRNA capping enzyme, catalytic domain"/>
    <property type="match status" value="1"/>
</dbReference>
<dbReference type="EMBL" id="JBHTBW010000011">
    <property type="protein sequence ID" value="MFC7440434.1"/>
    <property type="molecule type" value="Genomic_DNA"/>
</dbReference>
<dbReference type="PROSITE" id="PS50160">
    <property type="entry name" value="DNA_LIGASE_A3"/>
    <property type="match status" value="1"/>
</dbReference>
<evidence type="ECO:0000256" key="3">
    <source>
        <dbReference type="ARBA" id="ARBA00034003"/>
    </source>
</evidence>
<reference evidence="6" key="1">
    <citation type="journal article" date="2019" name="Int. J. Syst. Evol. Microbiol.">
        <title>The Global Catalogue of Microorganisms (GCM) 10K type strain sequencing project: providing services to taxonomists for standard genome sequencing and annotation.</title>
        <authorList>
            <consortium name="The Broad Institute Genomics Platform"/>
            <consortium name="The Broad Institute Genome Sequencing Center for Infectious Disease"/>
            <person name="Wu L."/>
            <person name="Ma J."/>
        </authorList>
    </citation>
    <scope>NUCLEOTIDE SEQUENCE [LARGE SCALE GENOMIC DNA]</scope>
    <source>
        <strain evidence="6">CGMCC 1.12942</strain>
    </source>
</reference>
<sequence length="303" mass="35320">MLFTPLKPMLLTIHLHVDLEDPRYVYQCKMDGYRALLHKGGDRIEIYTRHGNKVTEKFPEIVKAARQMKADEAILDGELVVFSDQRPVFDHVRNRGLLSDPGSIQQAVKKYPATFAAFDVLYINGNEHLKEPLLERLNRLEDLINPSNSLITVPHFEDGQSLYDWTQKHHWEGLVCKEKNSRYHLNARSGEWIKVKHWRTLDCVILGYKLKPFGMVVGAHFKTVENKPLALVERGFHPEEIEAFLAVAGQIHTWKDRTGIQWIEPRLCCKVKYLDRTENHQLRMVQFEHFLIDHHPAACQWVS</sequence>
<dbReference type="Pfam" id="PF01068">
    <property type="entry name" value="DNA_ligase_A_M"/>
    <property type="match status" value="1"/>
</dbReference>
<comment type="caution">
    <text evidence="5">The sequence shown here is derived from an EMBL/GenBank/DDBJ whole genome shotgun (WGS) entry which is preliminary data.</text>
</comment>
<name>A0ABW2RHE9_9BACL</name>
<gene>
    <name evidence="5" type="ORF">ACFQNG_04610</name>
</gene>
<feature type="domain" description="ATP-dependent DNA ligase family profile" evidence="4">
    <location>
        <begin position="106"/>
        <end position="196"/>
    </location>
</feature>
<evidence type="ECO:0000256" key="1">
    <source>
        <dbReference type="ARBA" id="ARBA00007572"/>
    </source>
</evidence>
<dbReference type="GO" id="GO:0016874">
    <property type="term" value="F:ligase activity"/>
    <property type="evidence" value="ECO:0007669"/>
    <property type="project" value="UniProtKB-KW"/>
</dbReference>
<dbReference type="InterPro" id="IPR012340">
    <property type="entry name" value="NA-bd_OB-fold"/>
</dbReference>
<comment type="catalytic activity">
    <reaction evidence="3">
        <text>ATP + (deoxyribonucleotide)n-3'-hydroxyl + 5'-phospho-(deoxyribonucleotide)m = (deoxyribonucleotide)n+m + AMP + diphosphate.</text>
        <dbReference type="EC" id="6.5.1.1"/>
    </reaction>
</comment>
<protein>
    <submittedName>
        <fullName evidence="5">RNA ligase family protein</fullName>
    </submittedName>
</protein>